<dbReference type="InterPro" id="IPR012349">
    <property type="entry name" value="Split_barrel_FMN-bd"/>
</dbReference>
<evidence type="ECO:0000313" key="3">
    <source>
        <dbReference type="EMBL" id="OIR04537.1"/>
    </source>
</evidence>
<dbReference type="EMBL" id="MLJW01000057">
    <property type="protein sequence ID" value="OIR04537.1"/>
    <property type="molecule type" value="Genomic_DNA"/>
</dbReference>
<dbReference type="SUPFAM" id="SSF50475">
    <property type="entry name" value="FMN-binding split barrel"/>
    <property type="match status" value="1"/>
</dbReference>
<dbReference type="Pfam" id="PF04289">
    <property type="entry name" value="DUF447_N"/>
    <property type="match status" value="1"/>
</dbReference>
<name>A0A1J5S7T3_9ZZZZ</name>
<protein>
    <recommendedName>
        <fullName evidence="4">Tetrahydromethanopterin synthesis protein</fullName>
    </recommendedName>
</protein>
<comment type="caution">
    <text evidence="3">The sequence shown here is derived from an EMBL/GenBank/DDBJ whole genome shotgun (WGS) entry which is preliminary data.</text>
</comment>
<accession>A0A1J5S7T3</accession>
<evidence type="ECO:0000259" key="2">
    <source>
        <dbReference type="Pfam" id="PF20766"/>
    </source>
</evidence>
<gene>
    <name evidence="3" type="ORF">GALL_134730</name>
</gene>
<feature type="domain" description="DUF447" evidence="2">
    <location>
        <begin position="135"/>
        <end position="186"/>
    </location>
</feature>
<dbReference type="Gene3D" id="2.30.110.10">
    <property type="entry name" value="Electron Transport, Fmn-binding Protein, Chain A"/>
    <property type="match status" value="1"/>
</dbReference>
<dbReference type="Pfam" id="PF20766">
    <property type="entry name" value="DUF447_C"/>
    <property type="match status" value="1"/>
</dbReference>
<dbReference type="InterPro" id="IPR049288">
    <property type="entry name" value="DUF447_C"/>
</dbReference>
<proteinExistence type="predicted"/>
<sequence length="202" mass="22475">MGNSTMIYETILSTLDSQGHAHVTPFGVSMQDDLVVISPFKPSTTLENILATECAVMNLTDDVRVFAGALTRRETWLKNVVESLLPAEKVNGFRLADTLAHKELKLVEVKQDDVRPQLLMQVVHEAQHQAFQGFNRAQAAVIELAVLVSRLKRLPMEKITQEMDYLTIAIEKTAGPRELEAWGWLAEAVSNHQATLNAENLA</sequence>
<reference evidence="3" key="1">
    <citation type="submission" date="2016-10" db="EMBL/GenBank/DDBJ databases">
        <title>Sequence of Gallionella enrichment culture.</title>
        <authorList>
            <person name="Poehlein A."/>
            <person name="Muehling M."/>
            <person name="Daniel R."/>
        </authorList>
    </citation>
    <scope>NUCLEOTIDE SEQUENCE</scope>
</reference>
<organism evidence="3">
    <name type="scientific">mine drainage metagenome</name>
    <dbReference type="NCBI Taxonomy" id="410659"/>
    <lineage>
        <taxon>unclassified sequences</taxon>
        <taxon>metagenomes</taxon>
        <taxon>ecological metagenomes</taxon>
    </lineage>
</organism>
<dbReference type="AlphaFoldDB" id="A0A1J5S7T3"/>
<evidence type="ECO:0000259" key="1">
    <source>
        <dbReference type="Pfam" id="PF04289"/>
    </source>
</evidence>
<dbReference type="Gene3D" id="1.20.58.290">
    <property type="entry name" value="Hypothetical membrane protein ta0354_69_121"/>
    <property type="match status" value="1"/>
</dbReference>
<dbReference type="InterPro" id="IPR007386">
    <property type="entry name" value="DUF447_N"/>
</dbReference>
<evidence type="ECO:0008006" key="4">
    <source>
        <dbReference type="Google" id="ProtNLM"/>
    </source>
</evidence>
<feature type="domain" description="DUF447" evidence="1">
    <location>
        <begin position="8"/>
        <end position="128"/>
    </location>
</feature>